<keyword evidence="1" id="KW-0472">Membrane</keyword>
<organism evidence="2 3">
    <name type="scientific">Candidatus Methylospira mobilis</name>
    <dbReference type="NCBI Taxonomy" id="1808979"/>
    <lineage>
        <taxon>Bacteria</taxon>
        <taxon>Pseudomonadati</taxon>
        <taxon>Pseudomonadota</taxon>
        <taxon>Gammaproteobacteria</taxon>
        <taxon>Methylococcales</taxon>
        <taxon>Methylococcaceae</taxon>
        <taxon>Candidatus Methylospira</taxon>
    </lineage>
</organism>
<dbReference type="AlphaFoldDB" id="A0A5Q0BFE1"/>
<keyword evidence="1" id="KW-1133">Transmembrane helix</keyword>
<dbReference type="GO" id="GO:0043683">
    <property type="term" value="P:type IV pilus assembly"/>
    <property type="evidence" value="ECO:0007669"/>
    <property type="project" value="TreeGrafter"/>
</dbReference>
<dbReference type="InterPro" id="IPR052534">
    <property type="entry name" value="Extracell_DNA_Util/SecSys_Comp"/>
</dbReference>
<evidence type="ECO:0008006" key="4">
    <source>
        <dbReference type="Google" id="ProtNLM"/>
    </source>
</evidence>
<dbReference type="InterPro" id="IPR007813">
    <property type="entry name" value="PilN"/>
</dbReference>
<proteinExistence type="predicted"/>
<dbReference type="PANTHER" id="PTHR40278">
    <property type="entry name" value="DNA UTILIZATION PROTEIN HOFN"/>
    <property type="match status" value="1"/>
</dbReference>
<name>A0A5Q0BFE1_9GAMM</name>
<dbReference type="Proteomes" id="UP000325755">
    <property type="component" value="Chromosome"/>
</dbReference>
<dbReference type="InParanoid" id="A0A5Q0BFE1"/>
<dbReference type="KEGG" id="mmob:F6R98_07800"/>
<evidence type="ECO:0000313" key="3">
    <source>
        <dbReference type="Proteomes" id="UP000325755"/>
    </source>
</evidence>
<dbReference type="EMBL" id="CP044205">
    <property type="protein sequence ID" value="QFY42540.1"/>
    <property type="molecule type" value="Genomic_DNA"/>
</dbReference>
<evidence type="ECO:0000313" key="2">
    <source>
        <dbReference type="EMBL" id="QFY42540.1"/>
    </source>
</evidence>
<keyword evidence="1" id="KW-0812">Transmembrane</keyword>
<protein>
    <recommendedName>
        <fullName evidence="4">PilN domain-containing protein</fullName>
    </recommendedName>
</protein>
<sequence>MARINLSPWRAELRKKRERRILQGGIAASIGVVLTLILCEQYLNAALTRQKQRNQYINEASLALNRHIQSLQAVDAARKNLLGKIAAIRQLQQQRLQPAHLLEALARTAAEDIQLTQIVQNGQTLKISGIAASNTSVSRYIKRLEASPWLDTPLLDIIESAHENKTLPPRGKRFTLNISLSDAPGGARSTP</sequence>
<gene>
    <name evidence="2" type="ORF">F6R98_07800</name>
</gene>
<feature type="transmembrane region" description="Helical" evidence="1">
    <location>
        <begin position="21"/>
        <end position="43"/>
    </location>
</feature>
<keyword evidence="3" id="KW-1185">Reference proteome</keyword>
<reference evidence="2 3" key="1">
    <citation type="submission" date="2019-09" db="EMBL/GenBank/DDBJ databases">
        <title>Ecophysiology of the spiral-shaped methanotroph Methylospira mobilis as revealed by the complete genome sequence.</title>
        <authorList>
            <person name="Oshkin I.Y."/>
            <person name="Dedysh S.N."/>
            <person name="Miroshnikov K."/>
            <person name="Danilova O.V."/>
            <person name="Hakobyan A."/>
            <person name="Liesack W."/>
        </authorList>
    </citation>
    <scope>NUCLEOTIDE SEQUENCE [LARGE SCALE GENOMIC DNA]</scope>
    <source>
        <strain evidence="2 3">Shm1</strain>
    </source>
</reference>
<dbReference type="RefSeq" id="WP_153248536.1">
    <property type="nucleotide sequence ID" value="NZ_CP044205.1"/>
</dbReference>
<dbReference type="GO" id="GO:0043107">
    <property type="term" value="P:type IV pilus-dependent motility"/>
    <property type="evidence" value="ECO:0007669"/>
    <property type="project" value="TreeGrafter"/>
</dbReference>
<dbReference type="OrthoDB" id="5296173at2"/>
<dbReference type="PANTHER" id="PTHR40278:SF2">
    <property type="entry name" value="TYPE IV PILUS INNER MEMBRANE COMPONENT PILN"/>
    <property type="match status" value="1"/>
</dbReference>
<evidence type="ECO:0000256" key="1">
    <source>
        <dbReference type="SAM" id="Phobius"/>
    </source>
</evidence>
<dbReference type="Pfam" id="PF05137">
    <property type="entry name" value="PilN"/>
    <property type="match status" value="1"/>
</dbReference>
<accession>A0A5Q0BFE1</accession>